<accession>A0A2P2IQA7</accession>
<sequence>MSGSMQKEGYRQKVLIKNSKRLKLPKSQFLWHSI</sequence>
<protein>
    <submittedName>
        <fullName evidence="1">Uncharacterized protein</fullName>
    </submittedName>
</protein>
<dbReference type="AlphaFoldDB" id="A0A2P2IQA7"/>
<organism evidence="1">
    <name type="scientific">Rhizophora mucronata</name>
    <name type="common">Asiatic mangrove</name>
    <dbReference type="NCBI Taxonomy" id="61149"/>
    <lineage>
        <taxon>Eukaryota</taxon>
        <taxon>Viridiplantae</taxon>
        <taxon>Streptophyta</taxon>
        <taxon>Embryophyta</taxon>
        <taxon>Tracheophyta</taxon>
        <taxon>Spermatophyta</taxon>
        <taxon>Magnoliopsida</taxon>
        <taxon>eudicotyledons</taxon>
        <taxon>Gunneridae</taxon>
        <taxon>Pentapetalae</taxon>
        <taxon>rosids</taxon>
        <taxon>fabids</taxon>
        <taxon>Malpighiales</taxon>
        <taxon>Rhizophoraceae</taxon>
        <taxon>Rhizophora</taxon>
    </lineage>
</organism>
<proteinExistence type="predicted"/>
<dbReference type="EMBL" id="GGEC01002925">
    <property type="protein sequence ID" value="MBW83408.1"/>
    <property type="molecule type" value="Transcribed_RNA"/>
</dbReference>
<reference evidence="1" key="1">
    <citation type="submission" date="2018-02" db="EMBL/GenBank/DDBJ databases">
        <title>Rhizophora mucronata_Transcriptome.</title>
        <authorList>
            <person name="Meera S.P."/>
            <person name="Sreeshan A."/>
            <person name="Augustine A."/>
        </authorList>
    </citation>
    <scope>NUCLEOTIDE SEQUENCE</scope>
    <source>
        <tissue evidence="1">Leaf</tissue>
    </source>
</reference>
<name>A0A2P2IQA7_RHIMU</name>
<evidence type="ECO:0000313" key="1">
    <source>
        <dbReference type="EMBL" id="MBW83408.1"/>
    </source>
</evidence>